<dbReference type="PROSITE" id="PS50089">
    <property type="entry name" value="ZF_RING_2"/>
    <property type="match status" value="1"/>
</dbReference>
<feature type="compositionally biased region" description="Low complexity" evidence="9">
    <location>
        <begin position="249"/>
        <end position="275"/>
    </location>
</feature>
<protein>
    <recommendedName>
        <fullName evidence="2">RING-type E3 ubiquitin transferase</fullName>
        <ecNumber evidence="2">2.3.2.27</ecNumber>
    </recommendedName>
</protein>
<dbReference type="EMBL" id="KV442021">
    <property type="protein sequence ID" value="OAQ33341.1"/>
    <property type="molecule type" value="Genomic_DNA"/>
</dbReference>
<feature type="domain" description="RING-type" evidence="10">
    <location>
        <begin position="454"/>
        <end position="495"/>
    </location>
</feature>
<evidence type="ECO:0000256" key="2">
    <source>
        <dbReference type="ARBA" id="ARBA00012483"/>
    </source>
</evidence>
<reference evidence="11 12" key="1">
    <citation type="submission" date="2016-05" db="EMBL/GenBank/DDBJ databases">
        <title>Genome sequencing reveals origins of a unique bacterial endosymbiosis in the earliest lineages of terrestrial Fungi.</title>
        <authorList>
            <consortium name="DOE Joint Genome Institute"/>
            <person name="Uehling J."/>
            <person name="Gryganskyi A."/>
            <person name="Hameed K."/>
            <person name="Tschaplinski T."/>
            <person name="Misztal P."/>
            <person name="Wu S."/>
            <person name="Desiro A."/>
            <person name="Vande Pol N."/>
            <person name="Du Z.-Y."/>
            <person name="Zienkiewicz A."/>
            <person name="Zienkiewicz K."/>
            <person name="Morin E."/>
            <person name="Tisserant E."/>
            <person name="Splivallo R."/>
            <person name="Hainaut M."/>
            <person name="Henrissat B."/>
            <person name="Ohm R."/>
            <person name="Kuo A."/>
            <person name="Yan J."/>
            <person name="Lipzen A."/>
            <person name="Nolan M."/>
            <person name="Labutti K."/>
            <person name="Barry K."/>
            <person name="Goldstein A."/>
            <person name="Labbe J."/>
            <person name="Schadt C."/>
            <person name="Tuskan G."/>
            <person name="Grigoriev I."/>
            <person name="Martin F."/>
            <person name="Vilgalys R."/>
            <person name="Bonito G."/>
        </authorList>
    </citation>
    <scope>NUCLEOTIDE SEQUENCE [LARGE SCALE GENOMIC DNA]</scope>
    <source>
        <strain evidence="11 12">AG-77</strain>
    </source>
</reference>
<dbReference type="PANTHER" id="PTHR15710:SF243">
    <property type="entry name" value="E3 UBIQUITIN-PROTEIN LIGASE PRAJA-2 ISOFORM X1"/>
    <property type="match status" value="1"/>
</dbReference>
<dbReference type="Pfam" id="PF13639">
    <property type="entry name" value="zf-RING_2"/>
    <property type="match status" value="1"/>
</dbReference>
<feature type="compositionally biased region" description="Low complexity" evidence="9">
    <location>
        <begin position="118"/>
        <end position="135"/>
    </location>
</feature>
<evidence type="ECO:0000256" key="3">
    <source>
        <dbReference type="ARBA" id="ARBA00022679"/>
    </source>
</evidence>
<dbReference type="EC" id="2.3.2.27" evidence="2"/>
<dbReference type="OrthoDB" id="8062037at2759"/>
<evidence type="ECO:0000313" key="11">
    <source>
        <dbReference type="EMBL" id="OAQ33341.1"/>
    </source>
</evidence>
<evidence type="ECO:0000259" key="10">
    <source>
        <dbReference type="PROSITE" id="PS50089"/>
    </source>
</evidence>
<accession>A0A197K9H9</accession>
<dbReference type="SMART" id="SM00744">
    <property type="entry name" value="RINGv"/>
    <property type="match status" value="1"/>
</dbReference>
<feature type="compositionally biased region" description="Polar residues" evidence="9">
    <location>
        <begin position="281"/>
        <end position="321"/>
    </location>
</feature>
<evidence type="ECO:0000313" key="12">
    <source>
        <dbReference type="Proteomes" id="UP000078512"/>
    </source>
</evidence>
<evidence type="ECO:0000256" key="8">
    <source>
        <dbReference type="PROSITE-ProRule" id="PRU00175"/>
    </source>
</evidence>
<keyword evidence="3" id="KW-0808">Transferase</keyword>
<proteinExistence type="predicted"/>
<gene>
    <name evidence="11" type="ORF">K457DRAFT_152907</name>
</gene>
<keyword evidence="6" id="KW-0833">Ubl conjugation pathway</keyword>
<keyword evidence="7" id="KW-0862">Zinc</keyword>
<dbReference type="AlphaFoldDB" id="A0A197K9H9"/>
<dbReference type="SMART" id="SM00184">
    <property type="entry name" value="RING"/>
    <property type="match status" value="1"/>
</dbReference>
<dbReference type="Gene3D" id="3.30.40.10">
    <property type="entry name" value="Zinc/RING finger domain, C3HC4 (zinc finger)"/>
    <property type="match status" value="1"/>
</dbReference>
<feature type="compositionally biased region" description="Low complexity" evidence="9">
    <location>
        <begin position="50"/>
        <end position="107"/>
    </location>
</feature>
<feature type="compositionally biased region" description="Low complexity" evidence="9">
    <location>
        <begin position="1"/>
        <end position="25"/>
    </location>
</feature>
<dbReference type="GO" id="GO:0061630">
    <property type="term" value="F:ubiquitin protein ligase activity"/>
    <property type="evidence" value="ECO:0007669"/>
    <property type="project" value="UniProtKB-EC"/>
</dbReference>
<evidence type="ECO:0000256" key="9">
    <source>
        <dbReference type="SAM" id="MobiDB-lite"/>
    </source>
</evidence>
<dbReference type="FunFam" id="3.30.40.10:FF:000127">
    <property type="entry name" value="E3 ubiquitin-protein ligase RNF181"/>
    <property type="match status" value="1"/>
</dbReference>
<keyword evidence="5 8" id="KW-0863">Zinc-finger</keyword>
<evidence type="ECO:0000256" key="4">
    <source>
        <dbReference type="ARBA" id="ARBA00022723"/>
    </source>
</evidence>
<evidence type="ECO:0000256" key="6">
    <source>
        <dbReference type="ARBA" id="ARBA00022786"/>
    </source>
</evidence>
<dbReference type="GO" id="GO:0016567">
    <property type="term" value="P:protein ubiquitination"/>
    <property type="evidence" value="ECO:0007669"/>
    <property type="project" value="UniProtKB-ARBA"/>
</dbReference>
<name>A0A197K9H9_9FUNG</name>
<feature type="compositionally biased region" description="Low complexity" evidence="9">
    <location>
        <begin position="553"/>
        <end position="563"/>
    </location>
</feature>
<dbReference type="SUPFAM" id="SSF57850">
    <property type="entry name" value="RING/U-box"/>
    <property type="match status" value="1"/>
</dbReference>
<dbReference type="STRING" id="1314771.A0A197K9H9"/>
<comment type="catalytic activity">
    <reaction evidence="1">
        <text>S-ubiquitinyl-[E2 ubiquitin-conjugating enzyme]-L-cysteine + [acceptor protein]-L-lysine = [E2 ubiquitin-conjugating enzyme]-L-cysteine + N(6)-ubiquitinyl-[acceptor protein]-L-lysine.</text>
        <dbReference type="EC" id="2.3.2.27"/>
    </reaction>
</comment>
<dbReference type="InterPro" id="IPR011016">
    <property type="entry name" value="Znf_RING-CH"/>
</dbReference>
<feature type="region of interest" description="Disordered" evidence="9">
    <location>
        <begin position="244"/>
        <end position="353"/>
    </location>
</feature>
<dbReference type="GO" id="GO:0005737">
    <property type="term" value="C:cytoplasm"/>
    <property type="evidence" value="ECO:0007669"/>
    <property type="project" value="TreeGrafter"/>
</dbReference>
<feature type="region of interest" description="Disordered" evidence="9">
    <location>
        <begin position="501"/>
        <end position="610"/>
    </location>
</feature>
<feature type="region of interest" description="Disordered" evidence="9">
    <location>
        <begin position="1"/>
        <end position="145"/>
    </location>
</feature>
<organism evidence="11 12">
    <name type="scientific">Linnemannia elongata AG-77</name>
    <dbReference type="NCBI Taxonomy" id="1314771"/>
    <lineage>
        <taxon>Eukaryota</taxon>
        <taxon>Fungi</taxon>
        <taxon>Fungi incertae sedis</taxon>
        <taxon>Mucoromycota</taxon>
        <taxon>Mortierellomycotina</taxon>
        <taxon>Mortierellomycetes</taxon>
        <taxon>Mortierellales</taxon>
        <taxon>Mortierellaceae</taxon>
        <taxon>Linnemannia</taxon>
    </lineage>
</organism>
<evidence type="ECO:0000256" key="5">
    <source>
        <dbReference type="ARBA" id="ARBA00022771"/>
    </source>
</evidence>
<feature type="compositionally biased region" description="Gly residues" evidence="9">
    <location>
        <begin position="542"/>
        <end position="552"/>
    </location>
</feature>
<dbReference type="GO" id="GO:0008270">
    <property type="term" value="F:zinc ion binding"/>
    <property type="evidence" value="ECO:0007669"/>
    <property type="project" value="UniProtKB-KW"/>
</dbReference>
<sequence>MDRNEAPSNNANSSSNNQPPADNANTATHPSGPSSTLQPPSITSPPPPSAKSTTTTTVPTSTTAAAQEAAPPSTATVTTQPTTSSTTSSVPVTTSTAPTTTTTTTLPNPTPEPPAPATTPAAPAAPTTTTSAPAPSNDPPEIAAAASGRRDEYWCHQCQAEITPMMVPDPMCPTCYSEFVEKIEADNDPRAFAPHAPAVPSHRTGGSYQYEDERYPEVEGRNHQGPVNLEDLFQLFQAFYTPHRSEAHQQLQRQQQQEMYQQQQQRNQNQQQRQQHIPGQFFTTGTQYIFTSGPSGTTQTVTPLGSSGPTPAHGSQQSTGGHTLGGDPSGAAPTTEEGAAGEGQHLPLGPQWHSPPSLISSLLSRLGIEIHYTTDPSALSGGFGGPMGFGGGFLPMAGNPGDYAWGQRGLDDIITQMMELQNRQHGPVGATDEIINAIPHHTLTDEELEAKTECSVCKDEFAKEDNLLQLPCKHIFHEDCIKPWLKVSGTCPTCRFSLVGGQDSQHTGDHTSPPHGGQDNNSSSGNNAPPGGNSDSSTGARPGSGGVGGFFGFGSAPPSSTGTNTPGSFPSSNNNINNNATIVSGGGGDEQTQSGGTQNTNHNLPIEPLD</sequence>
<keyword evidence="4" id="KW-0479">Metal-binding</keyword>
<dbReference type="InterPro" id="IPR001841">
    <property type="entry name" value="Znf_RING"/>
</dbReference>
<dbReference type="InterPro" id="IPR039525">
    <property type="entry name" value="RNF126-like_zinc-ribbon"/>
</dbReference>
<feature type="compositionally biased region" description="Pro residues" evidence="9">
    <location>
        <begin position="108"/>
        <end position="117"/>
    </location>
</feature>
<keyword evidence="12" id="KW-1185">Reference proteome</keyword>
<dbReference type="InterPro" id="IPR013083">
    <property type="entry name" value="Znf_RING/FYVE/PHD"/>
</dbReference>
<evidence type="ECO:0000256" key="1">
    <source>
        <dbReference type="ARBA" id="ARBA00000900"/>
    </source>
</evidence>
<feature type="compositionally biased region" description="Low complexity" evidence="9">
    <location>
        <begin position="516"/>
        <end position="541"/>
    </location>
</feature>
<dbReference type="Pfam" id="PF14369">
    <property type="entry name" value="Zn_ribbon_19"/>
    <property type="match status" value="1"/>
</dbReference>
<dbReference type="Proteomes" id="UP000078512">
    <property type="component" value="Unassembled WGS sequence"/>
</dbReference>
<dbReference type="PANTHER" id="PTHR15710">
    <property type="entry name" value="E3 UBIQUITIN-PROTEIN LIGASE PRAJA"/>
    <property type="match status" value="1"/>
</dbReference>
<evidence type="ECO:0000256" key="7">
    <source>
        <dbReference type="ARBA" id="ARBA00022833"/>
    </source>
</evidence>